<evidence type="ECO:0000256" key="7">
    <source>
        <dbReference type="SAM" id="Phobius"/>
    </source>
</evidence>
<evidence type="ECO:0000256" key="5">
    <source>
        <dbReference type="ARBA" id="ARBA00047375"/>
    </source>
</evidence>
<feature type="transmembrane region" description="Helical" evidence="7">
    <location>
        <begin position="14"/>
        <end position="37"/>
    </location>
</feature>
<dbReference type="SUPFAM" id="SSF53901">
    <property type="entry name" value="Thiolase-like"/>
    <property type="match status" value="2"/>
</dbReference>
<dbReference type="Gene3D" id="3.40.47.10">
    <property type="match status" value="1"/>
</dbReference>
<dbReference type="Proteomes" id="UP001370490">
    <property type="component" value="Unassembled WGS sequence"/>
</dbReference>
<dbReference type="GO" id="GO:0016020">
    <property type="term" value="C:membrane"/>
    <property type="evidence" value="ECO:0007669"/>
    <property type="project" value="InterPro"/>
</dbReference>
<sequence>MNSLLEYAIDFPELILPFIHYNFISAILAGIALLCLLHRRKVGIYLLDFACYQPPDAHRLPMATFLEHVSLDDQFDPDSVAFQIKILEKSGFSAETSVPPSLLRLPIKKTLPLTLEEAKTVMFAVVSDLLKKKNINPKSIDILICNGSMFSPTPSMSSMIINKFKMRSNIMSFNLSGMGCSAGIAAVSLAKDLLTVHRNSLALIVSTEMLTPNWYTGKNRSMLLTNCLFRVGGAAILMSSRDQDKKLAKYTLHHIVRTNNARDDESYFSVFQDADTEGEIGVSISKNIIVAAGNALKANMASLGPMVLPFSELLRYMMSLIGLKLQLIRSKNIYRPDFKRAFDHLCIHAGGKAVIQAIEKSLGLSKEDVEASNMTLYRFGNTSSSSIWYELSYLQGKGRIKQDDRVCQIAFGSGFKCASAVWKCINNVKDNNIGNAWSDRIHLYPINVPHLIRID</sequence>
<comment type="similarity">
    <text evidence="2 6">Belongs to the thiolase-like superfamily. Chalcone/stilbene synthases family.</text>
</comment>
<dbReference type="Pfam" id="PF08541">
    <property type="entry name" value="ACP_syn_III_C"/>
    <property type="match status" value="1"/>
</dbReference>
<evidence type="ECO:0000256" key="2">
    <source>
        <dbReference type="ARBA" id="ARBA00005531"/>
    </source>
</evidence>
<keyword evidence="3 6" id="KW-0808">Transferase</keyword>
<keyword evidence="7" id="KW-1133">Transmembrane helix</keyword>
<evidence type="ECO:0000256" key="1">
    <source>
        <dbReference type="ARBA" id="ARBA00005194"/>
    </source>
</evidence>
<gene>
    <name evidence="10" type="ORF">RJ641_004282</name>
</gene>
<dbReference type="InterPro" id="IPR013747">
    <property type="entry name" value="ACP_syn_III_C"/>
</dbReference>
<organism evidence="10 11">
    <name type="scientific">Dillenia turbinata</name>
    <dbReference type="NCBI Taxonomy" id="194707"/>
    <lineage>
        <taxon>Eukaryota</taxon>
        <taxon>Viridiplantae</taxon>
        <taxon>Streptophyta</taxon>
        <taxon>Embryophyta</taxon>
        <taxon>Tracheophyta</taxon>
        <taxon>Spermatophyta</taxon>
        <taxon>Magnoliopsida</taxon>
        <taxon>eudicotyledons</taxon>
        <taxon>Gunneridae</taxon>
        <taxon>Pentapetalae</taxon>
        <taxon>Dilleniales</taxon>
        <taxon>Dilleniaceae</taxon>
        <taxon>Dillenia</taxon>
    </lineage>
</organism>
<dbReference type="CDD" id="cd00831">
    <property type="entry name" value="CHS_like"/>
    <property type="match status" value="1"/>
</dbReference>
<feature type="transmembrane region" description="Helical" evidence="7">
    <location>
        <begin position="170"/>
        <end position="190"/>
    </location>
</feature>
<keyword evidence="4 6" id="KW-0012">Acyltransferase</keyword>
<accession>A0AAN8V878</accession>
<evidence type="ECO:0000259" key="9">
    <source>
        <dbReference type="Pfam" id="PF08541"/>
    </source>
</evidence>
<feature type="domain" description="FAE" evidence="8">
    <location>
        <begin position="38"/>
        <end position="324"/>
    </location>
</feature>
<evidence type="ECO:0000256" key="6">
    <source>
        <dbReference type="PIRNR" id="PIRNR036417"/>
    </source>
</evidence>
<dbReference type="AlphaFoldDB" id="A0AAN8V878"/>
<dbReference type="InterPro" id="IPR012392">
    <property type="entry name" value="3-ktacl-CoA_syn"/>
</dbReference>
<dbReference type="InterPro" id="IPR016039">
    <property type="entry name" value="Thiolase-like"/>
</dbReference>
<name>A0AAN8V878_9MAGN</name>
<keyword evidence="11" id="KW-1185">Reference proteome</keyword>
<dbReference type="PIRSF" id="PIRSF036417">
    <property type="entry name" value="3-ktacl-CoA_syn"/>
    <property type="match status" value="1"/>
</dbReference>
<dbReference type="InterPro" id="IPR013601">
    <property type="entry name" value="FAE1_typ3_polyketide_synth"/>
</dbReference>
<keyword evidence="7" id="KW-0812">Transmembrane</keyword>
<proteinExistence type="inferred from homology"/>
<evidence type="ECO:0000256" key="4">
    <source>
        <dbReference type="ARBA" id="ARBA00023315"/>
    </source>
</evidence>
<comment type="caution">
    <text evidence="10">The sequence shown here is derived from an EMBL/GenBank/DDBJ whole genome shotgun (WGS) entry which is preliminary data.</text>
</comment>
<comment type="pathway">
    <text evidence="1 6">Lipid metabolism; fatty acid biosynthesis.</text>
</comment>
<dbReference type="Pfam" id="PF08392">
    <property type="entry name" value="FAE1_CUT1_RppA"/>
    <property type="match status" value="1"/>
</dbReference>
<evidence type="ECO:0000313" key="10">
    <source>
        <dbReference type="EMBL" id="KAK6930188.1"/>
    </source>
</evidence>
<evidence type="ECO:0000313" key="11">
    <source>
        <dbReference type="Proteomes" id="UP001370490"/>
    </source>
</evidence>
<dbReference type="EC" id="2.3.1.-" evidence="6"/>
<dbReference type="EMBL" id="JBAMMX010000012">
    <property type="protein sequence ID" value="KAK6930188.1"/>
    <property type="molecule type" value="Genomic_DNA"/>
</dbReference>
<evidence type="ECO:0000259" key="8">
    <source>
        <dbReference type="Pfam" id="PF08392"/>
    </source>
</evidence>
<protein>
    <recommendedName>
        <fullName evidence="6">3-ketoacyl-CoA synthase</fullName>
        <ecNumber evidence="6">2.3.1.-</ecNumber>
    </recommendedName>
</protein>
<feature type="domain" description="Beta-ketoacyl-[acyl-carrier-protein] synthase III C-terminal" evidence="9">
    <location>
        <begin position="342"/>
        <end position="423"/>
    </location>
</feature>
<dbReference type="GO" id="GO:0009922">
    <property type="term" value="F:fatty acid elongase activity"/>
    <property type="evidence" value="ECO:0007669"/>
    <property type="project" value="UniProtKB-EC"/>
</dbReference>
<keyword evidence="7" id="KW-0472">Membrane</keyword>
<reference evidence="10 11" key="1">
    <citation type="submission" date="2023-12" db="EMBL/GenBank/DDBJ databases">
        <title>A high-quality genome assembly for Dillenia turbinata (Dilleniales).</title>
        <authorList>
            <person name="Chanderbali A."/>
        </authorList>
    </citation>
    <scope>NUCLEOTIDE SEQUENCE [LARGE SCALE GENOMIC DNA]</scope>
    <source>
        <strain evidence="10">LSX21</strain>
        <tissue evidence="10">Leaf</tissue>
    </source>
</reference>
<evidence type="ECO:0000256" key="3">
    <source>
        <dbReference type="ARBA" id="ARBA00022679"/>
    </source>
</evidence>
<comment type="catalytic activity">
    <reaction evidence="5">
        <text>a very-long-chain acyl-CoA + malonyl-CoA + H(+) = a very-long-chain 3-oxoacyl-CoA + CO2 + CoA</text>
        <dbReference type="Rhea" id="RHEA:32727"/>
        <dbReference type="ChEBI" id="CHEBI:15378"/>
        <dbReference type="ChEBI" id="CHEBI:16526"/>
        <dbReference type="ChEBI" id="CHEBI:57287"/>
        <dbReference type="ChEBI" id="CHEBI:57384"/>
        <dbReference type="ChEBI" id="CHEBI:90725"/>
        <dbReference type="ChEBI" id="CHEBI:90736"/>
        <dbReference type="EC" id="2.3.1.199"/>
    </reaction>
</comment>
<dbReference type="PANTHER" id="PTHR31561">
    <property type="entry name" value="3-KETOACYL-COA SYNTHASE"/>
    <property type="match status" value="1"/>
</dbReference>
<dbReference type="GO" id="GO:0006633">
    <property type="term" value="P:fatty acid biosynthetic process"/>
    <property type="evidence" value="ECO:0007669"/>
    <property type="project" value="InterPro"/>
</dbReference>